<dbReference type="Pfam" id="PF02321">
    <property type="entry name" value="OEP"/>
    <property type="match status" value="2"/>
</dbReference>
<feature type="coiled-coil region" evidence="8">
    <location>
        <begin position="158"/>
        <end position="223"/>
    </location>
</feature>
<comment type="caution">
    <text evidence="10">The sequence shown here is derived from an EMBL/GenBank/DDBJ whole genome shotgun (WGS) entry which is preliminary data.</text>
</comment>
<evidence type="ECO:0000256" key="4">
    <source>
        <dbReference type="ARBA" id="ARBA00022452"/>
    </source>
</evidence>
<dbReference type="Proteomes" id="UP001319180">
    <property type="component" value="Unassembled WGS sequence"/>
</dbReference>
<keyword evidence="4" id="KW-1134">Transmembrane beta strand</keyword>
<evidence type="ECO:0000256" key="3">
    <source>
        <dbReference type="ARBA" id="ARBA00022448"/>
    </source>
</evidence>
<dbReference type="InterPro" id="IPR003423">
    <property type="entry name" value="OMP_efflux"/>
</dbReference>
<evidence type="ECO:0000256" key="1">
    <source>
        <dbReference type="ARBA" id="ARBA00004442"/>
    </source>
</evidence>
<comment type="subcellular location">
    <subcellularLocation>
        <location evidence="1">Cell outer membrane</location>
    </subcellularLocation>
</comment>
<dbReference type="GO" id="GO:0015288">
    <property type="term" value="F:porin activity"/>
    <property type="evidence" value="ECO:0007669"/>
    <property type="project" value="TreeGrafter"/>
</dbReference>
<dbReference type="RefSeq" id="WP_254088535.1">
    <property type="nucleotide sequence ID" value="NZ_JAHESC010000002.1"/>
</dbReference>
<accession>A0AAP2D4N6</accession>
<evidence type="ECO:0000256" key="7">
    <source>
        <dbReference type="ARBA" id="ARBA00023237"/>
    </source>
</evidence>
<keyword evidence="3" id="KW-0813">Transport</keyword>
<dbReference type="PANTHER" id="PTHR30026">
    <property type="entry name" value="OUTER MEMBRANE PROTEIN TOLC"/>
    <property type="match status" value="1"/>
</dbReference>
<proteinExistence type="inferred from homology"/>
<dbReference type="GO" id="GO:0015562">
    <property type="term" value="F:efflux transmembrane transporter activity"/>
    <property type="evidence" value="ECO:0007669"/>
    <property type="project" value="InterPro"/>
</dbReference>
<dbReference type="PANTHER" id="PTHR30026:SF20">
    <property type="entry name" value="OUTER MEMBRANE PROTEIN TOLC"/>
    <property type="match status" value="1"/>
</dbReference>
<keyword evidence="6" id="KW-0472">Membrane</keyword>
<keyword evidence="8" id="KW-0175">Coiled coil</keyword>
<name>A0AAP2D4N6_9BACT</name>
<keyword evidence="5" id="KW-0812">Transmembrane</keyword>
<dbReference type="GO" id="GO:0009279">
    <property type="term" value="C:cell outer membrane"/>
    <property type="evidence" value="ECO:0007669"/>
    <property type="project" value="UniProtKB-SubCell"/>
</dbReference>
<dbReference type="GO" id="GO:1990281">
    <property type="term" value="C:efflux pump complex"/>
    <property type="evidence" value="ECO:0007669"/>
    <property type="project" value="TreeGrafter"/>
</dbReference>
<dbReference type="PROSITE" id="PS51257">
    <property type="entry name" value="PROKAR_LIPOPROTEIN"/>
    <property type="match status" value="1"/>
</dbReference>
<protein>
    <submittedName>
        <fullName evidence="10">TolC family protein</fullName>
    </submittedName>
</protein>
<dbReference type="SUPFAM" id="SSF56954">
    <property type="entry name" value="Outer membrane efflux proteins (OEP)"/>
    <property type="match status" value="1"/>
</dbReference>
<evidence type="ECO:0000256" key="6">
    <source>
        <dbReference type="ARBA" id="ARBA00023136"/>
    </source>
</evidence>
<keyword evidence="11" id="KW-1185">Reference proteome</keyword>
<comment type="similarity">
    <text evidence="2">Belongs to the outer membrane factor (OMF) (TC 1.B.17) family.</text>
</comment>
<evidence type="ECO:0000256" key="2">
    <source>
        <dbReference type="ARBA" id="ARBA00007613"/>
    </source>
</evidence>
<dbReference type="EMBL" id="JAHESC010000002">
    <property type="protein sequence ID" value="MBT1685284.1"/>
    <property type="molecule type" value="Genomic_DNA"/>
</dbReference>
<sequence>MKIKLPASLLTYIIFTGCLYAQQPTATQPEQVTLDQVIGMALERNFDVILARNTAESYSADRRYANGAFLPQLNAQGAITWNNNEQSLRFEDATRNNSGKAESKNTSASVALNWTLFDGTKMFATLDRIKTLEAMGQLAVKDQMVNTIADVIVSYYDIVRQKQQLKAIQEQMAVSEERVKLADRKLQVGTGGKPELLQARVDYNAQRTQALQQEAAIANLKEQLNTMVGQQLPPVYEVADTIVVNLELRLEDIQTNLEATNFALQTLNLNTEAARLSLHERRAEMSPVLAFNAAYNWSETNNIRLINPFSALFSRSNGYNYGFTLTLPILNNFVTRRNIRQANIFLDRQRVLYDQAKVTIDFGVRNAYVNYDNARKVLLVEEENILFAKDNVFIALEGFKRGIITYIELRTAQQSLADAYTRLINARYLSKAAETELLRLKGALLK</sequence>
<feature type="chain" id="PRO_5043046746" evidence="9">
    <location>
        <begin position="22"/>
        <end position="446"/>
    </location>
</feature>
<evidence type="ECO:0000313" key="10">
    <source>
        <dbReference type="EMBL" id="MBT1685284.1"/>
    </source>
</evidence>
<evidence type="ECO:0000313" key="11">
    <source>
        <dbReference type="Proteomes" id="UP001319180"/>
    </source>
</evidence>
<evidence type="ECO:0000256" key="8">
    <source>
        <dbReference type="SAM" id="Coils"/>
    </source>
</evidence>
<reference evidence="10 11" key="1">
    <citation type="submission" date="2021-05" db="EMBL/GenBank/DDBJ databases">
        <title>A Polyphasic approach of four new species of the genus Ohtaekwangia: Ohtaekwangia histidinii sp. nov., Ohtaekwangia cretensis sp. nov., Ohtaekwangia indiensis sp. nov., Ohtaekwangia reichenbachii sp. nov. from diverse environment.</title>
        <authorList>
            <person name="Octaviana S."/>
        </authorList>
    </citation>
    <scope>NUCLEOTIDE SEQUENCE [LARGE SCALE GENOMIC DNA]</scope>
    <source>
        <strain evidence="10 11">PWU37</strain>
    </source>
</reference>
<keyword evidence="7" id="KW-0998">Cell outer membrane</keyword>
<dbReference type="Gene3D" id="1.20.1600.10">
    <property type="entry name" value="Outer membrane efflux proteins (OEP)"/>
    <property type="match status" value="1"/>
</dbReference>
<evidence type="ECO:0000256" key="9">
    <source>
        <dbReference type="SAM" id="SignalP"/>
    </source>
</evidence>
<dbReference type="InterPro" id="IPR051906">
    <property type="entry name" value="TolC-like"/>
</dbReference>
<evidence type="ECO:0000256" key="5">
    <source>
        <dbReference type="ARBA" id="ARBA00022692"/>
    </source>
</evidence>
<feature type="signal peptide" evidence="9">
    <location>
        <begin position="1"/>
        <end position="21"/>
    </location>
</feature>
<organism evidence="10 11">
    <name type="scientific">Dawidia soli</name>
    <dbReference type="NCBI Taxonomy" id="2782352"/>
    <lineage>
        <taxon>Bacteria</taxon>
        <taxon>Pseudomonadati</taxon>
        <taxon>Bacteroidota</taxon>
        <taxon>Cytophagia</taxon>
        <taxon>Cytophagales</taxon>
        <taxon>Chryseotaleaceae</taxon>
        <taxon>Dawidia</taxon>
    </lineage>
</organism>
<keyword evidence="9" id="KW-0732">Signal</keyword>
<dbReference type="AlphaFoldDB" id="A0AAP2D4N6"/>
<gene>
    <name evidence="10" type="ORF">KK078_01890</name>
</gene>